<dbReference type="SUPFAM" id="SSF55068">
    <property type="entry name" value="Peptide methionine sulfoxide reductase"/>
    <property type="match status" value="1"/>
</dbReference>
<evidence type="ECO:0000256" key="4">
    <source>
        <dbReference type="ARBA" id="ARBA00048782"/>
    </source>
</evidence>
<dbReference type="InterPro" id="IPR002569">
    <property type="entry name" value="Met_Sox_Rdtase_MsrA_dom"/>
</dbReference>
<name>A0ABU5W679_AERCA</name>
<dbReference type="EC" id="1.8.4.11" evidence="1"/>
<keyword evidence="7" id="KW-1185">Reference proteome</keyword>
<feature type="domain" description="Peptide methionine sulphoxide reductase MsrA" evidence="5">
    <location>
        <begin position="5"/>
        <end position="140"/>
    </location>
</feature>
<comment type="caution">
    <text evidence="6">The sequence shown here is derived from an EMBL/GenBank/DDBJ whole genome shotgun (WGS) entry which is preliminary data.</text>
</comment>
<dbReference type="EMBL" id="JAYGOJ010000050">
    <property type="protein sequence ID" value="MEA9436364.1"/>
    <property type="molecule type" value="Genomic_DNA"/>
</dbReference>
<keyword evidence="2 6" id="KW-0560">Oxidoreductase</keyword>
<dbReference type="PANTHER" id="PTHR43774:SF1">
    <property type="entry name" value="PEPTIDE METHIONINE SULFOXIDE REDUCTASE MSRA 2"/>
    <property type="match status" value="1"/>
</dbReference>
<sequence>MIETAGFGGGCHWCTEAVFRSLAGVTDVRQGFISADAPHDSYSEAVSVTWDAGRISFEDLILAHLLTHASTSNHKMRGKYRSAVYVHEAESGIKAAQIIDRLGQDSDSAFVTQVLPFRMFKPSDARFQDYYENNRGGPFCDTYIEPKLALLRQSFSKLQSGALSHV</sequence>
<comment type="catalytic activity">
    <reaction evidence="4">
        <text>[thioredoxin]-disulfide + L-methionine + H2O = L-methionine (S)-S-oxide + [thioredoxin]-dithiol</text>
        <dbReference type="Rhea" id="RHEA:19993"/>
        <dbReference type="Rhea" id="RHEA-COMP:10698"/>
        <dbReference type="Rhea" id="RHEA-COMP:10700"/>
        <dbReference type="ChEBI" id="CHEBI:15377"/>
        <dbReference type="ChEBI" id="CHEBI:29950"/>
        <dbReference type="ChEBI" id="CHEBI:50058"/>
        <dbReference type="ChEBI" id="CHEBI:57844"/>
        <dbReference type="ChEBI" id="CHEBI:58772"/>
        <dbReference type="EC" id="1.8.4.11"/>
    </reaction>
</comment>
<evidence type="ECO:0000256" key="3">
    <source>
        <dbReference type="ARBA" id="ARBA00047806"/>
    </source>
</evidence>
<comment type="catalytic activity">
    <reaction evidence="3">
        <text>L-methionyl-[protein] + [thioredoxin]-disulfide + H2O = L-methionyl-(S)-S-oxide-[protein] + [thioredoxin]-dithiol</text>
        <dbReference type="Rhea" id="RHEA:14217"/>
        <dbReference type="Rhea" id="RHEA-COMP:10698"/>
        <dbReference type="Rhea" id="RHEA-COMP:10700"/>
        <dbReference type="Rhea" id="RHEA-COMP:12313"/>
        <dbReference type="Rhea" id="RHEA-COMP:12315"/>
        <dbReference type="ChEBI" id="CHEBI:15377"/>
        <dbReference type="ChEBI" id="CHEBI:16044"/>
        <dbReference type="ChEBI" id="CHEBI:29950"/>
        <dbReference type="ChEBI" id="CHEBI:44120"/>
        <dbReference type="ChEBI" id="CHEBI:50058"/>
        <dbReference type="EC" id="1.8.4.11"/>
    </reaction>
</comment>
<dbReference type="PANTHER" id="PTHR43774">
    <property type="entry name" value="PEPTIDE METHIONINE SULFOXIDE REDUCTASE"/>
    <property type="match status" value="1"/>
</dbReference>
<organism evidence="6 7">
    <name type="scientific">Aeromonas caviae</name>
    <name type="common">Aeromonas punctata</name>
    <dbReference type="NCBI Taxonomy" id="648"/>
    <lineage>
        <taxon>Bacteria</taxon>
        <taxon>Pseudomonadati</taxon>
        <taxon>Pseudomonadota</taxon>
        <taxon>Gammaproteobacteria</taxon>
        <taxon>Aeromonadales</taxon>
        <taxon>Aeromonadaceae</taxon>
        <taxon>Aeromonas</taxon>
    </lineage>
</organism>
<protein>
    <recommendedName>
        <fullName evidence="1">peptide-methionine (S)-S-oxide reductase</fullName>
        <ecNumber evidence="1">1.8.4.11</ecNumber>
    </recommendedName>
</protein>
<reference evidence="6 7" key="1">
    <citation type="submission" date="2023-12" db="EMBL/GenBank/DDBJ databases">
        <title>Characterization of antibiotic resistance in Aeromonas spp. in hospital effluent.</title>
        <authorList>
            <person name="Negoseki B.R.S."/>
            <person name="Krul D."/>
            <person name="Siqueira A.C."/>
            <person name="Almeida M."/>
            <person name="Mesa D."/>
            <person name="Conte D."/>
            <person name="Dalla-Costa L.M."/>
        </authorList>
    </citation>
    <scope>NUCLEOTIDE SEQUENCE [LARGE SCALE GENOMIC DNA]</scope>
    <source>
        <strain evidence="6 7">36v</strain>
    </source>
</reference>
<gene>
    <name evidence="6" type="ORF">VCX44_11155</name>
</gene>
<dbReference type="RefSeq" id="WP_236277384.1">
    <property type="nucleotide sequence ID" value="NZ_CP091178.1"/>
</dbReference>
<evidence type="ECO:0000256" key="2">
    <source>
        <dbReference type="ARBA" id="ARBA00023002"/>
    </source>
</evidence>
<dbReference type="Proteomes" id="UP001304847">
    <property type="component" value="Unassembled WGS sequence"/>
</dbReference>
<accession>A0ABU5W679</accession>
<evidence type="ECO:0000313" key="7">
    <source>
        <dbReference type="Proteomes" id="UP001304847"/>
    </source>
</evidence>
<evidence type="ECO:0000256" key="1">
    <source>
        <dbReference type="ARBA" id="ARBA00012502"/>
    </source>
</evidence>
<evidence type="ECO:0000313" key="6">
    <source>
        <dbReference type="EMBL" id="MEA9436364.1"/>
    </source>
</evidence>
<proteinExistence type="predicted"/>
<dbReference type="GO" id="GO:0008113">
    <property type="term" value="F:peptide-methionine (S)-S-oxide reductase activity"/>
    <property type="evidence" value="ECO:0007669"/>
    <property type="project" value="UniProtKB-EC"/>
</dbReference>
<dbReference type="InterPro" id="IPR036509">
    <property type="entry name" value="Met_Sox_Rdtase_MsrA_sf"/>
</dbReference>
<dbReference type="Pfam" id="PF01625">
    <property type="entry name" value="PMSR"/>
    <property type="match status" value="1"/>
</dbReference>
<evidence type="ECO:0000259" key="5">
    <source>
        <dbReference type="Pfam" id="PF01625"/>
    </source>
</evidence>
<dbReference type="Gene3D" id="3.30.1060.10">
    <property type="entry name" value="Peptide methionine sulphoxide reductase MsrA"/>
    <property type="match status" value="1"/>
</dbReference>